<dbReference type="OMA" id="CYRECHD"/>
<dbReference type="CTD" id="84936"/>
<evidence type="ECO:0000256" key="5">
    <source>
        <dbReference type="SAM" id="MobiDB-lite"/>
    </source>
</evidence>
<dbReference type="GO" id="GO:0032154">
    <property type="term" value="C:cleavage furrow"/>
    <property type="evidence" value="ECO:0007669"/>
    <property type="project" value="TreeGrafter"/>
</dbReference>
<dbReference type="SMART" id="SM00064">
    <property type="entry name" value="FYVE"/>
    <property type="match status" value="1"/>
</dbReference>
<dbReference type="RefSeq" id="XP_022090544.1">
    <property type="nucleotide sequence ID" value="XM_022234852.1"/>
</dbReference>
<dbReference type="InterPro" id="IPR011011">
    <property type="entry name" value="Znf_FYVE_PHD"/>
</dbReference>
<evidence type="ECO:0000313" key="8">
    <source>
        <dbReference type="RefSeq" id="XP_022090544.1"/>
    </source>
</evidence>
<dbReference type="KEGG" id="aplc:110979238"/>
<keyword evidence="2 4" id="KW-0863">Zinc-finger</keyword>
<dbReference type="PANTHER" id="PTHR46603:SF1">
    <property type="entry name" value="ABSCISSION_NOCUT CHECKPOINT REGULATOR"/>
    <property type="match status" value="1"/>
</dbReference>
<dbReference type="SUPFAM" id="SSF57903">
    <property type="entry name" value="FYVE/PHD zinc finger"/>
    <property type="match status" value="1"/>
</dbReference>
<feature type="domain" description="FYVE-type" evidence="6">
    <location>
        <begin position="1"/>
        <end position="58"/>
    </location>
</feature>
<organism evidence="7 8">
    <name type="scientific">Acanthaster planci</name>
    <name type="common">Crown-of-thorns starfish</name>
    <dbReference type="NCBI Taxonomy" id="133434"/>
    <lineage>
        <taxon>Eukaryota</taxon>
        <taxon>Metazoa</taxon>
        <taxon>Echinodermata</taxon>
        <taxon>Eleutherozoa</taxon>
        <taxon>Asterozoa</taxon>
        <taxon>Asteroidea</taxon>
        <taxon>Valvatacea</taxon>
        <taxon>Valvatida</taxon>
        <taxon>Acanthasteridae</taxon>
        <taxon>Acanthaster</taxon>
    </lineage>
</organism>
<dbReference type="AlphaFoldDB" id="A0A8B7YBC2"/>
<gene>
    <name evidence="8" type="primary">LOC110979238</name>
</gene>
<dbReference type="SUPFAM" id="SSF57845">
    <property type="entry name" value="B-box zinc-binding domain"/>
    <property type="match status" value="1"/>
</dbReference>
<feature type="compositionally biased region" description="Polar residues" evidence="5">
    <location>
        <begin position="300"/>
        <end position="315"/>
    </location>
</feature>
<accession>A0A8B7YBC2</accession>
<reference evidence="8" key="1">
    <citation type="submission" date="2025-08" db="UniProtKB">
        <authorList>
            <consortium name="RefSeq"/>
        </authorList>
    </citation>
    <scope>IDENTIFICATION</scope>
</reference>
<evidence type="ECO:0000256" key="2">
    <source>
        <dbReference type="ARBA" id="ARBA00022771"/>
    </source>
</evidence>
<dbReference type="GO" id="GO:0030496">
    <property type="term" value="C:midbody"/>
    <property type="evidence" value="ECO:0007669"/>
    <property type="project" value="TreeGrafter"/>
</dbReference>
<feature type="region of interest" description="Disordered" evidence="5">
    <location>
        <begin position="126"/>
        <end position="175"/>
    </location>
</feature>
<dbReference type="CDD" id="cd19817">
    <property type="entry name" value="Bbox1_ANCHR-like"/>
    <property type="match status" value="1"/>
</dbReference>
<dbReference type="Pfam" id="PF22586">
    <property type="entry name" value="ANCHR-like_BBOX"/>
    <property type="match status" value="1"/>
</dbReference>
<dbReference type="CDD" id="cd15749">
    <property type="entry name" value="FYVE_ZFY19"/>
    <property type="match status" value="1"/>
</dbReference>
<dbReference type="InterPro" id="IPR000306">
    <property type="entry name" value="Znf_FYVE"/>
</dbReference>
<feature type="compositionally biased region" description="Low complexity" evidence="5">
    <location>
        <begin position="149"/>
        <end position="163"/>
    </location>
</feature>
<dbReference type="InterPro" id="IPR017455">
    <property type="entry name" value="Znf_FYVE-rel"/>
</dbReference>
<dbReference type="Gene3D" id="3.30.40.10">
    <property type="entry name" value="Zinc/RING finger domain, C3HC4 (zinc finger)"/>
    <property type="match status" value="1"/>
</dbReference>
<dbReference type="PANTHER" id="PTHR46603">
    <property type="entry name" value="ABSCISSION/NOCUT CHECKPOINT REGULATOR"/>
    <property type="match status" value="1"/>
</dbReference>
<keyword evidence="1" id="KW-0479">Metal-binding</keyword>
<dbReference type="GO" id="GO:0009838">
    <property type="term" value="P:abscission"/>
    <property type="evidence" value="ECO:0007669"/>
    <property type="project" value="TreeGrafter"/>
</dbReference>
<dbReference type="Proteomes" id="UP000694845">
    <property type="component" value="Unplaced"/>
</dbReference>
<feature type="region of interest" description="Disordered" evidence="5">
    <location>
        <begin position="297"/>
        <end position="322"/>
    </location>
</feature>
<feature type="region of interest" description="Disordered" evidence="5">
    <location>
        <begin position="246"/>
        <end position="276"/>
    </location>
</feature>
<dbReference type="FunFam" id="3.30.40.10:FF:000879">
    <property type="entry name" value="abscission/NoCut checkpoint regulator"/>
    <property type="match status" value="1"/>
</dbReference>
<evidence type="ECO:0000256" key="3">
    <source>
        <dbReference type="ARBA" id="ARBA00022833"/>
    </source>
</evidence>
<evidence type="ECO:0000259" key="6">
    <source>
        <dbReference type="PROSITE" id="PS50178"/>
    </source>
</evidence>
<dbReference type="GO" id="GO:0032266">
    <property type="term" value="F:phosphatidylinositol-3-phosphate binding"/>
    <property type="evidence" value="ECO:0007669"/>
    <property type="project" value="TreeGrafter"/>
</dbReference>
<sequence>MDGKCFSCTEKFGIFRREHGCKSCGFAFCSKCLDHSIVVPGKGPKEQSVCSKCYKRLTVPPSNEPEEGEKWTLPENFKKRIAALASKQNEESSGSSSSSSKKKVLTSARSEDRDIAERLERLKDARRKMRGRTLSTEEIEDRLKKLKGEPTSSEASGSPAAAPHQPPDQRTPHEQTQDLLAQMKEEAAIDAKMDGSEINVMIQSCVNTACENVTLSHDIQITKLQRGRVNSQTAIGQLTTTCHTMDHDFESTEGGRGPSSGEKMEVDEEQDEEEASNRLIKQLLEQDKLEATTGALGYASQDSQPQSTATSTQKSFHGGSAPDPDELPWCCICNEDATLRCHGCDDDLYCKRCFREGHDGFDLKDHQTSSYRPPRPGKR</sequence>
<dbReference type="GO" id="GO:0008270">
    <property type="term" value="F:zinc ion binding"/>
    <property type="evidence" value="ECO:0007669"/>
    <property type="project" value="UniProtKB-KW"/>
</dbReference>
<keyword evidence="3" id="KW-0862">Zinc</keyword>
<dbReference type="GO" id="GO:0005813">
    <property type="term" value="C:centrosome"/>
    <property type="evidence" value="ECO:0007669"/>
    <property type="project" value="TreeGrafter"/>
</dbReference>
<evidence type="ECO:0000256" key="4">
    <source>
        <dbReference type="PROSITE-ProRule" id="PRU00091"/>
    </source>
</evidence>
<evidence type="ECO:0000256" key="1">
    <source>
        <dbReference type="ARBA" id="ARBA00022723"/>
    </source>
</evidence>
<dbReference type="OrthoDB" id="5407799at2759"/>
<dbReference type="InterPro" id="IPR013083">
    <property type="entry name" value="Znf_RING/FYVE/PHD"/>
</dbReference>
<keyword evidence="7" id="KW-1185">Reference proteome</keyword>
<name>A0A8B7YBC2_ACAPL</name>
<proteinExistence type="predicted"/>
<dbReference type="Pfam" id="PF01363">
    <property type="entry name" value="FYVE"/>
    <property type="match status" value="1"/>
</dbReference>
<dbReference type="PROSITE" id="PS50178">
    <property type="entry name" value="ZF_FYVE"/>
    <property type="match status" value="1"/>
</dbReference>
<evidence type="ECO:0000313" key="7">
    <source>
        <dbReference type="Proteomes" id="UP000694845"/>
    </source>
</evidence>
<dbReference type="GO" id="GO:0044878">
    <property type="term" value="P:mitotic cytokinesis checkpoint signaling"/>
    <property type="evidence" value="ECO:0007669"/>
    <property type="project" value="TreeGrafter"/>
</dbReference>
<protein>
    <submittedName>
        <fullName evidence="8">Abscission/NoCut checkpoint regulator-like</fullName>
    </submittedName>
</protein>
<feature type="compositionally biased region" description="Acidic residues" evidence="5">
    <location>
        <begin position="265"/>
        <end position="274"/>
    </location>
</feature>
<feature type="region of interest" description="Disordered" evidence="5">
    <location>
        <begin position="84"/>
        <end position="112"/>
    </location>
</feature>
<dbReference type="InterPro" id="IPR044553">
    <property type="entry name" value="Bbox1_ANCHR"/>
</dbReference>
<dbReference type="GeneID" id="110979238"/>